<proteinExistence type="predicted"/>
<dbReference type="AlphaFoldDB" id="A0LN63"/>
<keyword evidence="3" id="KW-1185">Reference proteome</keyword>
<feature type="region of interest" description="Disordered" evidence="1">
    <location>
        <begin position="1"/>
        <end position="38"/>
    </location>
</feature>
<name>A0LN63_SYNFM</name>
<evidence type="ECO:0000313" key="3">
    <source>
        <dbReference type="Proteomes" id="UP000001784"/>
    </source>
</evidence>
<dbReference type="STRING" id="335543.Sfum_3192"/>
<dbReference type="KEGG" id="sfu:Sfum_3192"/>
<organism evidence="2 3">
    <name type="scientific">Syntrophobacter fumaroxidans (strain DSM 10017 / MPOB)</name>
    <dbReference type="NCBI Taxonomy" id="335543"/>
    <lineage>
        <taxon>Bacteria</taxon>
        <taxon>Pseudomonadati</taxon>
        <taxon>Thermodesulfobacteriota</taxon>
        <taxon>Syntrophobacteria</taxon>
        <taxon>Syntrophobacterales</taxon>
        <taxon>Syntrophobacteraceae</taxon>
        <taxon>Syntrophobacter</taxon>
    </lineage>
</organism>
<reference evidence="2 3" key="1">
    <citation type="submission" date="2006-10" db="EMBL/GenBank/DDBJ databases">
        <title>Complete sequence of Syntrophobacter fumaroxidans MPOB.</title>
        <authorList>
            <consortium name="US DOE Joint Genome Institute"/>
            <person name="Copeland A."/>
            <person name="Lucas S."/>
            <person name="Lapidus A."/>
            <person name="Barry K."/>
            <person name="Detter J.C."/>
            <person name="Glavina del Rio T."/>
            <person name="Hammon N."/>
            <person name="Israni S."/>
            <person name="Pitluck S."/>
            <person name="Goltsman E.G."/>
            <person name="Martinez M."/>
            <person name="Schmutz J."/>
            <person name="Larimer F."/>
            <person name="Land M."/>
            <person name="Hauser L."/>
            <person name="Kyrpides N."/>
            <person name="Kim E."/>
            <person name="Boone D.R."/>
            <person name="Brockman F."/>
            <person name="Culley D."/>
            <person name="Ferry J."/>
            <person name="Gunsalus R."/>
            <person name="McInerney M.J."/>
            <person name="Morrison M."/>
            <person name="Plugge C."/>
            <person name="Rohlin L."/>
            <person name="Scholten J."/>
            <person name="Sieber J."/>
            <person name="Stams A.J.M."/>
            <person name="Worm P."/>
            <person name="Henstra A.M."/>
            <person name="Richardson P."/>
        </authorList>
    </citation>
    <scope>NUCLEOTIDE SEQUENCE [LARGE SCALE GENOMIC DNA]</scope>
    <source>
        <strain evidence="3">DSM 10017 / MPOB</strain>
    </source>
</reference>
<accession>A0LN63</accession>
<dbReference type="HOGENOM" id="CLU_2107790_0_0_7"/>
<feature type="compositionally biased region" description="Low complexity" evidence="1">
    <location>
        <begin position="1"/>
        <end position="12"/>
    </location>
</feature>
<dbReference type="InParanoid" id="A0LN63"/>
<evidence type="ECO:0000256" key="1">
    <source>
        <dbReference type="SAM" id="MobiDB-lite"/>
    </source>
</evidence>
<protein>
    <recommendedName>
        <fullName evidence="4">4Fe-4S Wbl-type domain-containing protein</fullName>
    </recommendedName>
</protein>
<evidence type="ECO:0000313" key="2">
    <source>
        <dbReference type="EMBL" id="ABK18865.1"/>
    </source>
</evidence>
<evidence type="ECO:0008006" key="4">
    <source>
        <dbReference type="Google" id="ProtNLM"/>
    </source>
</evidence>
<sequence length="115" mass="12739">MRSWRSWSSGSRVKGRRIHMSAMEQNPSTGDCEQEGPPACFGRPENVCPRDESGIIQPQAACRDCKLLRSCLQQALRTEGVLKPPPVVSKVGHFLKRWSNQKLSRTDTKEGGSGS</sequence>
<gene>
    <name evidence="2" type="ordered locus">Sfum_3192</name>
</gene>
<dbReference type="EMBL" id="CP000478">
    <property type="protein sequence ID" value="ABK18865.1"/>
    <property type="molecule type" value="Genomic_DNA"/>
</dbReference>
<dbReference type="Proteomes" id="UP000001784">
    <property type="component" value="Chromosome"/>
</dbReference>